<evidence type="ECO:0000313" key="1">
    <source>
        <dbReference type="EMBL" id="VAW30402.1"/>
    </source>
</evidence>
<reference evidence="1" key="1">
    <citation type="submission" date="2018-06" db="EMBL/GenBank/DDBJ databases">
        <authorList>
            <person name="Zhirakovskaya E."/>
        </authorList>
    </citation>
    <scope>NUCLEOTIDE SEQUENCE</scope>
</reference>
<name>A0A3B0UVG3_9ZZZZ</name>
<organism evidence="1">
    <name type="scientific">hydrothermal vent metagenome</name>
    <dbReference type="NCBI Taxonomy" id="652676"/>
    <lineage>
        <taxon>unclassified sequences</taxon>
        <taxon>metagenomes</taxon>
        <taxon>ecological metagenomes</taxon>
    </lineage>
</organism>
<gene>
    <name evidence="1" type="ORF">MNBD_BACTEROID07-1971</name>
</gene>
<dbReference type="Gene3D" id="3.40.50.880">
    <property type="match status" value="1"/>
</dbReference>
<dbReference type="AlphaFoldDB" id="A0A3B0UVG3"/>
<sequence length="46" mass="5353">MSLLIIDNYDSFTYNLVQCVEQAGTEDYILAKNNQLESLHPEDFEK</sequence>
<proteinExistence type="predicted"/>
<protein>
    <recommendedName>
        <fullName evidence="2">Anthranilate synthase</fullName>
    </recommendedName>
</protein>
<accession>A0A3B0UVG3</accession>
<dbReference type="InterPro" id="IPR029062">
    <property type="entry name" value="Class_I_gatase-like"/>
</dbReference>
<evidence type="ECO:0008006" key="2">
    <source>
        <dbReference type="Google" id="ProtNLM"/>
    </source>
</evidence>
<dbReference type="EMBL" id="UOET01000509">
    <property type="protein sequence ID" value="VAW30402.1"/>
    <property type="molecule type" value="Genomic_DNA"/>
</dbReference>
<feature type="non-terminal residue" evidence="1">
    <location>
        <position position="46"/>
    </location>
</feature>